<dbReference type="AlphaFoldDB" id="A0A8D8R1V4"/>
<dbReference type="InterPro" id="IPR050951">
    <property type="entry name" value="Retrovirus_Pol_polyprotein"/>
</dbReference>
<evidence type="ECO:0000256" key="1">
    <source>
        <dbReference type="SAM" id="MobiDB-lite"/>
    </source>
</evidence>
<dbReference type="PANTHER" id="PTHR37984">
    <property type="entry name" value="PROTEIN CBG26694"/>
    <property type="match status" value="1"/>
</dbReference>
<organism evidence="2">
    <name type="scientific">Cacopsylla melanoneura</name>
    <dbReference type="NCBI Taxonomy" id="428564"/>
    <lineage>
        <taxon>Eukaryota</taxon>
        <taxon>Metazoa</taxon>
        <taxon>Ecdysozoa</taxon>
        <taxon>Arthropoda</taxon>
        <taxon>Hexapoda</taxon>
        <taxon>Insecta</taxon>
        <taxon>Pterygota</taxon>
        <taxon>Neoptera</taxon>
        <taxon>Paraneoptera</taxon>
        <taxon>Hemiptera</taxon>
        <taxon>Sternorrhyncha</taxon>
        <taxon>Psylloidea</taxon>
        <taxon>Psyllidae</taxon>
        <taxon>Psyllinae</taxon>
        <taxon>Cacopsylla</taxon>
    </lineage>
</organism>
<dbReference type="PANTHER" id="PTHR37984:SF5">
    <property type="entry name" value="PROTEIN NYNRIN-LIKE"/>
    <property type="match status" value="1"/>
</dbReference>
<dbReference type="EMBL" id="HBUF01114723">
    <property type="protein sequence ID" value="CAG6640948.1"/>
    <property type="molecule type" value="Transcribed_RNA"/>
</dbReference>
<name>A0A8D8R1V4_9HEMI</name>
<dbReference type="EMBL" id="HBUF01114721">
    <property type="protein sequence ID" value="CAG6640947.1"/>
    <property type="molecule type" value="Transcribed_RNA"/>
</dbReference>
<proteinExistence type="predicted"/>
<feature type="region of interest" description="Disordered" evidence="1">
    <location>
        <begin position="124"/>
        <end position="148"/>
    </location>
</feature>
<evidence type="ECO:0000313" key="2">
    <source>
        <dbReference type="EMBL" id="CAG6640947.1"/>
    </source>
</evidence>
<sequence length="173" mass="20739">MLLVFRCTPNKTNISPAKRMMCRWLRCQIPNWNKYQEMISHTEVENQINENRRRIAQVYNRNCVKRRDIAEGEQIWYKRRLEDEKWLKGKILKDEGNRSYQIEDQNGAVYRRNEKFIKPNIFTESEEENAKEQDSAEMQVNSNVRPRRNVKPPLRLQYSVLGGKSTLKRGCCE</sequence>
<protein>
    <submittedName>
        <fullName evidence="2">Uncharacterized protein</fullName>
    </submittedName>
</protein>
<accession>A0A8D8R1V4</accession>
<reference evidence="2" key="1">
    <citation type="submission" date="2021-05" db="EMBL/GenBank/DDBJ databases">
        <authorList>
            <person name="Alioto T."/>
            <person name="Alioto T."/>
            <person name="Gomez Garrido J."/>
        </authorList>
    </citation>
    <scope>NUCLEOTIDE SEQUENCE</scope>
</reference>